<dbReference type="EMBL" id="POUD01000098">
    <property type="protein sequence ID" value="PZG15766.1"/>
    <property type="molecule type" value="Genomic_DNA"/>
</dbReference>
<protein>
    <submittedName>
        <fullName evidence="1">Uncharacterized protein</fullName>
    </submittedName>
</protein>
<gene>
    <name evidence="1" type="ORF">C1J01_23175</name>
</gene>
<accession>A0A2W2DV75</accession>
<proteinExistence type="predicted"/>
<organism evidence="1 2">
    <name type="scientific">Nonomuraea aridisoli</name>
    <dbReference type="NCBI Taxonomy" id="2070368"/>
    <lineage>
        <taxon>Bacteria</taxon>
        <taxon>Bacillati</taxon>
        <taxon>Actinomycetota</taxon>
        <taxon>Actinomycetes</taxon>
        <taxon>Streptosporangiales</taxon>
        <taxon>Streptosporangiaceae</taxon>
        <taxon>Nonomuraea</taxon>
    </lineage>
</organism>
<reference evidence="1 2" key="1">
    <citation type="submission" date="2018-01" db="EMBL/GenBank/DDBJ databases">
        <title>Draft genome sequence of Nonomuraea sp. KC333.</title>
        <authorList>
            <person name="Sahin N."/>
            <person name="Saygin H."/>
            <person name="Ay H."/>
        </authorList>
    </citation>
    <scope>NUCLEOTIDE SEQUENCE [LARGE SCALE GENOMIC DNA]</scope>
    <source>
        <strain evidence="1 2">KC333</strain>
    </source>
</reference>
<evidence type="ECO:0000313" key="2">
    <source>
        <dbReference type="Proteomes" id="UP000249304"/>
    </source>
</evidence>
<sequence>MSELLVEVPYSHLHPGLLLDAPADTADFLVVFGDESEARAQVLRDHAGRPLLRVGGYMTANGTVIGERVWTVREVVRHGDRVRLRLGSALP</sequence>
<dbReference type="AlphaFoldDB" id="A0A2W2DV75"/>
<comment type="caution">
    <text evidence="1">The sequence shown here is derived from an EMBL/GenBank/DDBJ whole genome shotgun (WGS) entry which is preliminary data.</text>
</comment>
<evidence type="ECO:0000313" key="1">
    <source>
        <dbReference type="EMBL" id="PZG15766.1"/>
    </source>
</evidence>
<dbReference type="RefSeq" id="WP_111181082.1">
    <property type="nucleotide sequence ID" value="NZ_POUD01000098.1"/>
</dbReference>
<dbReference type="Proteomes" id="UP000249304">
    <property type="component" value="Unassembled WGS sequence"/>
</dbReference>
<name>A0A2W2DV75_9ACTN</name>
<dbReference type="OrthoDB" id="3540270at2"/>
<keyword evidence="2" id="KW-1185">Reference proteome</keyword>